<keyword evidence="10" id="KW-1185">Reference proteome</keyword>
<evidence type="ECO:0000256" key="1">
    <source>
        <dbReference type="ARBA" id="ARBA00005234"/>
    </source>
</evidence>
<keyword evidence="5" id="KW-0788">Thiol protease</keyword>
<evidence type="ECO:0000256" key="7">
    <source>
        <dbReference type="SAM" id="MobiDB-lite"/>
    </source>
</evidence>
<dbReference type="GO" id="GO:0008234">
    <property type="term" value="F:cysteine-type peptidase activity"/>
    <property type="evidence" value="ECO:0007669"/>
    <property type="project" value="UniProtKB-KW"/>
</dbReference>
<protein>
    <recommendedName>
        <fullName evidence="8">Ubiquitin-like protease family profile domain-containing protein</fullName>
    </recommendedName>
</protein>
<name>A0AAN7MKP4_TRANT</name>
<dbReference type="InterPro" id="IPR057375">
    <property type="entry name" value="ULP2A/B_PH"/>
</dbReference>
<reference evidence="9 10" key="1">
    <citation type="journal article" date="2023" name="Hortic Res">
        <title>Pangenome of water caltrop reveals structural variations and asymmetric subgenome divergence after allopolyploidization.</title>
        <authorList>
            <person name="Zhang X."/>
            <person name="Chen Y."/>
            <person name="Wang L."/>
            <person name="Yuan Y."/>
            <person name="Fang M."/>
            <person name="Shi L."/>
            <person name="Lu R."/>
            <person name="Comes H.P."/>
            <person name="Ma Y."/>
            <person name="Chen Y."/>
            <person name="Huang G."/>
            <person name="Zhou Y."/>
            <person name="Zheng Z."/>
            <person name="Qiu Y."/>
        </authorList>
    </citation>
    <scope>NUCLEOTIDE SEQUENCE [LARGE SCALE GENOMIC DNA]</scope>
    <source>
        <strain evidence="9">F231</strain>
    </source>
</reference>
<dbReference type="Gene3D" id="1.10.418.20">
    <property type="match status" value="1"/>
</dbReference>
<feature type="region of interest" description="Disordered" evidence="7">
    <location>
        <begin position="72"/>
        <end position="126"/>
    </location>
</feature>
<dbReference type="FunFam" id="3.30.310.130:FF:000006">
    <property type="entry name" value="Probable ubiquitin-like-specific protease 2B"/>
    <property type="match status" value="1"/>
</dbReference>
<organism evidence="9 10">
    <name type="scientific">Trapa natans</name>
    <name type="common">Water chestnut</name>
    <dbReference type="NCBI Taxonomy" id="22666"/>
    <lineage>
        <taxon>Eukaryota</taxon>
        <taxon>Viridiplantae</taxon>
        <taxon>Streptophyta</taxon>
        <taxon>Embryophyta</taxon>
        <taxon>Tracheophyta</taxon>
        <taxon>Spermatophyta</taxon>
        <taxon>Magnoliopsida</taxon>
        <taxon>eudicotyledons</taxon>
        <taxon>Gunneridae</taxon>
        <taxon>Pentapetalae</taxon>
        <taxon>rosids</taxon>
        <taxon>malvids</taxon>
        <taxon>Myrtales</taxon>
        <taxon>Lythraceae</taxon>
        <taxon>Trapa</taxon>
    </lineage>
</organism>
<accession>A0AAN7MKP4</accession>
<dbReference type="GO" id="GO:0006508">
    <property type="term" value="P:proteolysis"/>
    <property type="evidence" value="ECO:0007669"/>
    <property type="project" value="UniProtKB-KW"/>
</dbReference>
<dbReference type="Proteomes" id="UP001346149">
    <property type="component" value="Unassembled WGS sequence"/>
</dbReference>
<dbReference type="PANTHER" id="PTHR47764">
    <property type="entry name" value="UBIQUITIN-LIKE-SPECIFIC PROTEASE 2B-RELATED"/>
    <property type="match status" value="1"/>
</dbReference>
<dbReference type="EMBL" id="JAXQNO010000003">
    <property type="protein sequence ID" value="KAK4801097.1"/>
    <property type="molecule type" value="Genomic_DNA"/>
</dbReference>
<keyword evidence="3" id="KW-0833">Ubl conjugation pathway</keyword>
<dbReference type="InterPro" id="IPR003653">
    <property type="entry name" value="Peptidase_C48_C"/>
</dbReference>
<evidence type="ECO:0000259" key="8">
    <source>
        <dbReference type="PROSITE" id="PS50600"/>
    </source>
</evidence>
<dbReference type="PROSITE" id="PS50600">
    <property type="entry name" value="ULP_PROTEASE"/>
    <property type="match status" value="1"/>
</dbReference>
<keyword evidence="4" id="KW-0378">Hydrolase</keyword>
<proteinExistence type="inferred from homology"/>
<comment type="similarity">
    <text evidence="1">Belongs to the peptidase C48 family.</text>
</comment>
<evidence type="ECO:0000256" key="4">
    <source>
        <dbReference type="ARBA" id="ARBA00022801"/>
    </source>
</evidence>
<dbReference type="Pfam" id="PF02902">
    <property type="entry name" value="Peptidase_C48"/>
    <property type="match status" value="1"/>
</dbReference>
<keyword evidence="2" id="KW-0645">Protease</keyword>
<dbReference type="AlphaFoldDB" id="A0AAN7MKP4"/>
<dbReference type="SUPFAM" id="SSF54001">
    <property type="entry name" value="Cysteine proteinases"/>
    <property type="match status" value="1"/>
</dbReference>
<sequence length="915" mass="102432">MKESSCRSFKVFDFKEEDELPEIATSKYSGKFRNTSGEDHALKCKYLEFGPGTHTYCMLDQELMNLCSEVEMRTSTPNGSSPEESPSNSPIVESSSNDKSVDLNSDAEENVNEHASTSDIEEGSLNGQESCFPVGSMELVGSNGELLVFPEYVIYKASYYMEPLLTFSEASVKVEVLTALGKERSFILEYSVDDIVDISCQCFNRVEMVLIKLSVISDQTVQDDNMHKSSGFEELKFAVVDPNWFKKQDIIRSMNERYSAIWKIIIATDIGVDEVDISCRKHYFPDFDEPFEELIYPKGDPDAVSISKRDVDLLLPEVFVNDTIIDFYIKYLMNHIHQEDIHRFHFFNSFFFRKLADMDKDPSSASDGRAAFLRVRKWTRRINLFEKDYIFIPVNFNLHWSLIVICHPGEVANFSEEDVTEAAKVPCILHMDSLRGNHTGLKNLVQSYLLEEWKEKGNDAADGISSKFSNLRFVPLELPQQENLSDCGLFLLHYLELFLAEAPPTFNPFKISKFSRYLNADWFLPSEASLKRTLIQKLIYGLLDGQSRSTSADFSGKPQSPEILETRIGNRCIADTLVGTSNTVVPCLSVPEANKGIEIDLLVDPSVRNSQCASNESGLVLRELFDPASSGGPFLGHCQSFNEHYYQLDNDVSAMEQDDAELSSQFDYMPYGTCGETAVQEIGRNSNQAGGVPYSTDGCFIQSVHNWKSEISLMGMAENKGESLENSACVAEDSKEIAALKNNNHKPDSITTSENLSTQVHQSLPVDVTGERGKEDFGVPPTFTGSLEPAIIIESSQDPCDGIHDRLGHEHENLGSFHQSSAKLPHRGADLEGSELAQEWESPYVVVDETVEPPIVAAAAGNHRELAESMEIEQSHDPEKVADLLEEPDAKRRRIDPQLLCARGSSESISEELHL</sequence>
<dbReference type="PANTHER" id="PTHR47764:SF2">
    <property type="entry name" value="UBIQUITIN-LIKE PROTEASE FAMILY PROFILE DOMAIN-CONTAINING PROTEIN"/>
    <property type="match status" value="1"/>
</dbReference>
<evidence type="ECO:0000256" key="3">
    <source>
        <dbReference type="ARBA" id="ARBA00022786"/>
    </source>
</evidence>
<evidence type="ECO:0000313" key="10">
    <source>
        <dbReference type="Proteomes" id="UP001346149"/>
    </source>
</evidence>
<evidence type="ECO:0000256" key="2">
    <source>
        <dbReference type="ARBA" id="ARBA00022670"/>
    </source>
</evidence>
<feature type="domain" description="Ubiquitin-like protease family profile" evidence="8">
    <location>
        <begin position="304"/>
        <end position="498"/>
    </location>
</feature>
<evidence type="ECO:0000313" key="9">
    <source>
        <dbReference type="EMBL" id="KAK4801097.1"/>
    </source>
</evidence>
<dbReference type="Gene3D" id="3.30.310.130">
    <property type="entry name" value="Ubiquitin-related"/>
    <property type="match status" value="1"/>
</dbReference>
<dbReference type="Pfam" id="PF25352">
    <property type="entry name" value="PH_ULP"/>
    <property type="match status" value="1"/>
</dbReference>
<dbReference type="InterPro" id="IPR038765">
    <property type="entry name" value="Papain-like_cys_pep_sf"/>
</dbReference>
<evidence type="ECO:0000256" key="5">
    <source>
        <dbReference type="ARBA" id="ARBA00022807"/>
    </source>
</evidence>
<comment type="caution">
    <text evidence="9">The sequence shown here is derived from an EMBL/GenBank/DDBJ whole genome shotgun (WGS) entry which is preliminary data.</text>
</comment>
<evidence type="ECO:0000256" key="6">
    <source>
        <dbReference type="ARBA" id="ARBA00057729"/>
    </source>
</evidence>
<feature type="compositionally biased region" description="Low complexity" evidence="7">
    <location>
        <begin position="75"/>
        <end position="97"/>
    </location>
</feature>
<gene>
    <name evidence="9" type="ORF">SAY86_021584</name>
</gene>
<comment type="function">
    <text evidence="6">Protease that catalyzes two essential functions in the SUMO pathway: processing of full-length SUMOs to their mature forms and deconjugation of SUMO from targeted proteins.</text>
</comment>